<dbReference type="PANTHER" id="PTHR44688">
    <property type="entry name" value="DNA-BINDING TRANSCRIPTIONAL ACTIVATOR DEVR_DOSR"/>
    <property type="match status" value="1"/>
</dbReference>
<evidence type="ECO:0000313" key="5">
    <source>
        <dbReference type="EMBL" id="GGD02080.1"/>
    </source>
</evidence>
<gene>
    <name evidence="5" type="ORF">GCM10011396_57010</name>
</gene>
<sequence length="227" mass="24789">MRGITSLYDDQSEEVHDLSSSLISVGIIERESITLEGLVTILNRASDINRSAPHDPEESIGAYIERTCPNVLIFAPDGELNLADLEAIRQRYAHIKFLLLIRSRIGFDVASVLEVGVSAIISKGARAEELLAAIRSISRGDPYLSPEFSSQLVKKFSFGCLTPRERAVLEEMAVGLSTKRIARRLGISEGTVKCHIKKIFEKLGAGSRSQAIFIAAQLGLLPILSAK</sequence>
<dbReference type="SUPFAM" id="SSF46894">
    <property type="entry name" value="C-terminal effector domain of the bipartite response regulators"/>
    <property type="match status" value="1"/>
</dbReference>
<dbReference type="GO" id="GO:0006355">
    <property type="term" value="P:regulation of DNA-templated transcription"/>
    <property type="evidence" value="ECO:0007669"/>
    <property type="project" value="InterPro"/>
</dbReference>
<keyword evidence="6" id="KW-1185">Reference proteome</keyword>
<dbReference type="PROSITE" id="PS50043">
    <property type="entry name" value="HTH_LUXR_2"/>
    <property type="match status" value="1"/>
</dbReference>
<dbReference type="PRINTS" id="PR00038">
    <property type="entry name" value="HTHLUXR"/>
</dbReference>
<dbReference type="InterPro" id="IPR011006">
    <property type="entry name" value="CheY-like_superfamily"/>
</dbReference>
<dbReference type="PANTHER" id="PTHR44688:SF16">
    <property type="entry name" value="DNA-BINDING TRANSCRIPTIONAL ACTIVATOR DEVR_DOSR"/>
    <property type="match status" value="1"/>
</dbReference>
<evidence type="ECO:0000259" key="4">
    <source>
        <dbReference type="PROSITE" id="PS50043"/>
    </source>
</evidence>
<reference evidence="5" key="1">
    <citation type="journal article" date="2014" name="Int. J. Syst. Evol. Microbiol.">
        <title>Complete genome sequence of Corynebacterium casei LMG S-19264T (=DSM 44701T), isolated from a smear-ripened cheese.</title>
        <authorList>
            <consortium name="US DOE Joint Genome Institute (JGI-PGF)"/>
            <person name="Walter F."/>
            <person name="Albersmeier A."/>
            <person name="Kalinowski J."/>
            <person name="Ruckert C."/>
        </authorList>
    </citation>
    <scope>NUCLEOTIDE SEQUENCE</scope>
    <source>
        <strain evidence="5">CGMCC 1.10998</strain>
    </source>
</reference>
<evidence type="ECO:0000256" key="1">
    <source>
        <dbReference type="ARBA" id="ARBA00023015"/>
    </source>
</evidence>
<dbReference type="InterPro" id="IPR000792">
    <property type="entry name" value="Tscrpt_reg_LuxR_C"/>
</dbReference>
<comment type="caution">
    <text evidence="5">The sequence shown here is derived from an EMBL/GenBank/DDBJ whole genome shotgun (WGS) entry which is preliminary data.</text>
</comment>
<dbReference type="GO" id="GO:0003677">
    <property type="term" value="F:DNA binding"/>
    <property type="evidence" value="ECO:0007669"/>
    <property type="project" value="UniProtKB-KW"/>
</dbReference>
<dbReference type="AlphaFoldDB" id="A0A916XRZ9"/>
<dbReference type="EMBL" id="BMED01000012">
    <property type="protein sequence ID" value="GGD02080.1"/>
    <property type="molecule type" value="Genomic_DNA"/>
</dbReference>
<dbReference type="Gene3D" id="3.40.50.2300">
    <property type="match status" value="1"/>
</dbReference>
<dbReference type="Pfam" id="PF00196">
    <property type="entry name" value="GerE"/>
    <property type="match status" value="1"/>
</dbReference>
<organism evidence="5 6">
    <name type="scientific">Undibacterium terreum</name>
    <dbReference type="NCBI Taxonomy" id="1224302"/>
    <lineage>
        <taxon>Bacteria</taxon>
        <taxon>Pseudomonadati</taxon>
        <taxon>Pseudomonadota</taxon>
        <taxon>Betaproteobacteria</taxon>
        <taxon>Burkholderiales</taxon>
        <taxon>Oxalobacteraceae</taxon>
        <taxon>Undibacterium</taxon>
    </lineage>
</organism>
<dbReference type="Proteomes" id="UP000637423">
    <property type="component" value="Unassembled WGS sequence"/>
</dbReference>
<dbReference type="SMART" id="SM00421">
    <property type="entry name" value="HTH_LUXR"/>
    <property type="match status" value="1"/>
</dbReference>
<name>A0A916XRZ9_9BURK</name>
<accession>A0A916XRZ9</accession>
<reference evidence="5" key="2">
    <citation type="submission" date="2020-09" db="EMBL/GenBank/DDBJ databases">
        <authorList>
            <person name="Sun Q."/>
            <person name="Zhou Y."/>
        </authorList>
    </citation>
    <scope>NUCLEOTIDE SEQUENCE</scope>
    <source>
        <strain evidence="5">CGMCC 1.10998</strain>
    </source>
</reference>
<keyword evidence="3" id="KW-0804">Transcription</keyword>
<dbReference type="SUPFAM" id="SSF52172">
    <property type="entry name" value="CheY-like"/>
    <property type="match status" value="1"/>
</dbReference>
<keyword evidence="2 5" id="KW-0238">DNA-binding</keyword>
<evidence type="ECO:0000256" key="3">
    <source>
        <dbReference type="ARBA" id="ARBA00023163"/>
    </source>
</evidence>
<dbReference type="CDD" id="cd06170">
    <property type="entry name" value="LuxR_C_like"/>
    <property type="match status" value="1"/>
</dbReference>
<keyword evidence="1" id="KW-0805">Transcription regulation</keyword>
<evidence type="ECO:0000256" key="2">
    <source>
        <dbReference type="ARBA" id="ARBA00023125"/>
    </source>
</evidence>
<dbReference type="InterPro" id="IPR016032">
    <property type="entry name" value="Sig_transdc_resp-reg_C-effctor"/>
</dbReference>
<evidence type="ECO:0000313" key="6">
    <source>
        <dbReference type="Proteomes" id="UP000637423"/>
    </source>
</evidence>
<proteinExistence type="predicted"/>
<protein>
    <submittedName>
        <fullName evidence="5">DNA-binding response regulator</fullName>
    </submittedName>
</protein>
<feature type="domain" description="HTH luxR-type" evidence="4">
    <location>
        <begin position="154"/>
        <end position="219"/>
    </location>
</feature>